<comment type="catalytic activity">
    <reaction evidence="12">
        <text>D-fructose + ATP = D-fructose 6-phosphate + ADP + H(+)</text>
        <dbReference type="Rhea" id="RHEA:16125"/>
        <dbReference type="ChEBI" id="CHEBI:15378"/>
        <dbReference type="ChEBI" id="CHEBI:30616"/>
        <dbReference type="ChEBI" id="CHEBI:37721"/>
        <dbReference type="ChEBI" id="CHEBI:61527"/>
        <dbReference type="ChEBI" id="CHEBI:456216"/>
        <dbReference type="EC" id="2.7.1.4"/>
    </reaction>
</comment>
<dbReference type="CDD" id="cd24067">
    <property type="entry name" value="ASKHA_NBD_ROK_BsFRK-like"/>
    <property type="match status" value="1"/>
</dbReference>
<reference evidence="15" key="3">
    <citation type="journal article" date="2016" name="Gigascience">
        <title>De novo construction of an expanded transcriptome assembly for the western tarnished plant bug, Lygus hesperus.</title>
        <authorList>
            <person name="Tassone E.E."/>
            <person name="Geib S.M."/>
            <person name="Hall B."/>
            <person name="Fabrick J.A."/>
            <person name="Brent C.S."/>
            <person name="Hull J.J."/>
        </authorList>
    </citation>
    <scope>NUCLEOTIDE SEQUENCE</scope>
</reference>
<keyword evidence="6 14" id="KW-0418">Kinase</keyword>
<evidence type="ECO:0000256" key="12">
    <source>
        <dbReference type="ARBA" id="ARBA00048451"/>
    </source>
</evidence>
<evidence type="ECO:0000256" key="1">
    <source>
        <dbReference type="ARBA" id="ARBA00001946"/>
    </source>
</evidence>
<dbReference type="PANTHER" id="PTHR42742">
    <property type="entry name" value="TRANSCRIPTIONAL REPRESSOR MPRA"/>
    <property type="match status" value="1"/>
</dbReference>
<keyword evidence="3" id="KW-0808">Transferase</keyword>
<keyword evidence="13" id="KW-0472">Membrane</keyword>
<evidence type="ECO:0000256" key="8">
    <source>
        <dbReference type="ARBA" id="ARBA00022840"/>
    </source>
</evidence>
<evidence type="ECO:0000256" key="6">
    <source>
        <dbReference type="ARBA" id="ARBA00022777"/>
    </source>
</evidence>
<evidence type="ECO:0000256" key="7">
    <source>
        <dbReference type="ARBA" id="ARBA00022833"/>
    </source>
</evidence>
<gene>
    <name evidence="14" type="primary">gmuE_0</name>
    <name evidence="15" type="synonym">gmuE</name>
    <name evidence="14" type="ORF">CM83_7256</name>
    <name evidence="15" type="ORF">g.16544</name>
</gene>
<accession>A0A0A9YE54</accession>
<comment type="cofactor">
    <cofactor evidence="1">
        <name>Mg(2+)</name>
        <dbReference type="ChEBI" id="CHEBI:18420"/>
    </cofactor>
</comment>
<keyword evidence="13" id="KW-1133">Transmembrane helix</keyword>
<dbReference type="EMBL" id="GDHC01008627">
    <property type="protein sequence ID" value="JAQ10002.1"/>
    <property type="molecule type" value="Transcribed_RNA"/>
</dbReference>
<dbReference type="AlphaFoldDB" id="A0A0A9YE54"/>
<evidence type="ECO:0000313" key="15">
    <source>
        <dbReference type="EMBL" id="JAQ10002.1"/>
    </source>
</evidence>
<evidence type="ECO:0000256" key="9">
    <source>
        <dbReference type="ARBA" id="ARBA00022842"/>
    </source>
</evidence>
<reference evidence="14" key="1">
    <citation type="journal article" date="2014" name="PLoS ONE">
        <title>Transcriptome-Based Identification of ABC Transporters in the Western Tarnished Plant Bug Lygus hesperus.</title>
        <authorList>
            <person name="Hull J.J."/>
            <person name="Chaney K."/>
            <person name="Geib S.M."/>
            <person name="Fabrick J.A."/>
            <person name="Brent C.S."/>
            <person name="Walsh D."/>
            <person name="Lavine L.C."/>
        </authorList>
    </citation>
    <scope>NUCLEOTIDE SEQUENCE</scope>
</reference>
<dbReference type="Gene3D" id="3.30.420.40">
    <property type="match status" value="2"/>
</dbReference>
<reference evidence="14" key="2">
    <citation type="submission" date="2014-07" db="EMBL/GenBank/DDBJ databases">
        <authorList>
            <person name="Hull J."/>
        </authorList>
    </citation>
    <scope>NUCLEOTIDE SEQUENCE</scope>
</reference>
<dbReference type="GO" id="GO:0046872">
    <property type="term" value="F:metal ion binding"/>
    <property type="evidence" value="ECO:0007669"/>
    <property type="project" value="UniProtKB-KW"/>
</dbReference>
<keyword evidence="4" id="KW-0479">Metal-binding</keyword>
<comment type="similarity">
    <text evidence="2">Belongs to the ROK (NagC/XylR) family.</text>
</comment>
<dbReference type="GO" id="GO:0005524">
    <property type="term" value="F:ATP binding"/>
    <property type="evidence" value="ECO:0007669"/>
    <property type="project" value="UniProtKB-KW"/>
</dbReference>
<dbReference type="GO" id="GO:0008865">
    <property type="term" value="F:fructokinase activity"/>
    <property type="evidence" value="ECO:0007669"/>
    <property type="project" value="UniProtKB-EC"/>
</dbReference>
<evidence type="ECO:0000256" key="2">
    <source>
        <dbReference type="ARBA" id="ARBA00006479"/>
    </source>
</evidence>
<dbReference type="EMBL" id="GBHO01013155">
    <property type="protein sequence ID" value="JAG30449.1"/>
    <property type="molecule type" value="Transcribed_RNA"/>
</dbReference>
<keyword evidence="7" id="KW-0862">Zinc</keyword>
<dbReference type="InterPro" id="IPR051804">
    <property type="entry name" value="Carb_Metab_Reg_Kinase/Isom"/>
</dbReference>
<keyword evidence="8" id="KW-0067">ATP-binding</keyword>
<organism evidence="14">
    <name type="scientific">Lygus hesperus</name>
    <name type="common">Western plant bug</name>
    <dbReference type="NCBI Taxonomy" id="30085"/>
    <lineage>
        <taxon>Eukaryota</taxon>
        <taxon>Metazoa</taxon>
        <taxon>Ecdysozoa</taxon>
        <taxon>Arthropoda</taxon>
        <taxon>Hexapoda</taxon>
        <taxon>Insecta</taxon>
        <taxon>Pterygota</taxon>
        <taxon>Neoptera</taxon>
        <taxon>Paraneoptera</taxon>
        <taxon>Hemiptera</taxon>
        <taxon>Heteroptera</taxon>
        <taxon>Panheteroptera</taxon>
        <taxon>Cimicomorpha</taxon>
        <taxon>Miridae</taxon>
        <taxon>Mirini</taxon>
        <taxon>Lygus</taxon>
    </lineage>
</organism>
<dbReference type="FunFam" id="3.30.420.40:FF:000153">
    <property type="entry name" value="Putative fructokinase"/>
    <property type="match status" value="1"/>
</dbReference>
<dbReference type="Pfam" id="PF00480">
    <property type="entry name" value="ROK"/>
    <property type="match status" value="1"/>
</dbReference>
<evidence type="ECO:0000256" key="5">
    <source>
        <dbReference type="ARBA" id="ARBA00022741"/>
    </source>
</evidence>
<feature type="transmembrane region" description="Helical" evidence="13">
    <location>
        <begin position="225"/>
        <end position="247"/>
    </location>
</feature>
<name>A0A0A9YE54_LYGHE</name>
<evidence type="ECO:0000256" key="3">
    <source>
        <dbReference type="ARBA" id="ARBA00022679"/>
    </source>
</evidence>
<evidence type="ECO:0000256" key="4">
    <source>
        <dbReference type="ARBA" id="ARBA00022723"/>
    </source>
</evidence>
<keyword evidence="9" id="KW-0460">Magnesium</keyword>
<dbReference type="SUPFAM" id="SSF53067">
    <property type="entry name" value="Actin-like ATPase domain"/>
    <property type="match status" value="2"/>
</dbReference>
<evidence type="ECO:0000256" key="10">
    <source>
        <dbReference type="ARBA" id="ARBA00023277"/>
    </source>
</evidence>
<dbReference type="InterPro" id="IPR000600">
    <property type="entry name" value="ROK"/>
</dbReference>
<keyword evidence="13" id="KW-0812">Transmembrane</keyword>
<sequence>MTGLRIGGVECGGTTFAVTFAIDSPLNIIEKVIIPTTTPDETLTRVGDQLSKWKINTLGIGSFGPIDLNKKSPTYGFITTTPKPGWQQTDILGKLRKNLQSHGLNIPIGFNTDCNAAALCEVLYGQHVNAAGEKLSKQDTVAYITAGTGVGIGVSIEGRLISGLLHPEGGHMIPRRKAGDNFKGVCPFHGDCVEGLSSTVAAAERICIARDKLASVQDHPEWDNIAYYLAQLCLGIIVVVAPNVIVLGGGMMRNAKLFPLIRKHLATLLNNYIQVPELQTQIGLDRFIVSSRFNAKGSKTTSGAVGCLQLGIDEYAKSCSKL</sequence>
<protein>
    <recommendedName>
        <fullName evidence="11">fructokinase</fullName>
        <ecNumber evidence="11">2.7.1.4</ecNumber>
    </recommendedName>
</protein>
<keyword evidence="5" id="KW-0547">Nucleotide-binding</keyword>
<dbReference type="EC" id="2.7.1.4" evidence="11"/>
<evidence type="ECO:0000256" key="11">
    <source>
        <dbReference type="ARBA" id="ARBA00038887"/>
    </source>
</evidence>
<evidence type="ECO:0000313" key="14">
    <source>
        <dbReference type="EMBL" id="JAG30449.1"/>
    </source>
</evidence>
<evidence type="ECO:0000256" key="13">
    <source>
        <dbReference type="SAM" id="Phobius"/>
    </source>
</evidence>
<proteinExistence type="inferred from homology"/>
<keyword evidence="10" id="KW-0119">Carbohydrate metabolism</keyword>
<dbReference type="InterPro" id="IPR043129">
    <property type="entry name" value="ATPase_NBD"/>
</dbReference>
<dbReference type="PANTHER" id="PTHR42742:SF3">
    <property type="entry name" value="FRUCTOKINASE"/>
    <property type="match status" value="1"/>
</dbReference>